<name>A0A5M6CJ61_9BACT</name>
<dbReference type="InterPro" id="IPR050712">
    <property type="entry name" value="NAD(P)H-dep_reductase"/>
</dbReference>
<reference evidence="2 3" key="1">
    <citation type="submission" date="2019-09" db="EMBL/GenBank/DDBJ databases">
        <title>Genome sequence and assembly of Taibaiella sp.</title>
        <authorList>
            <person name="Chhetri G."/>
        </authorList>
    </citation>
    <scope>NUCLEOTIDE SEQUENCE [LARGE SCALE GENOMIC DNA]</scope>
    <source>
        <strain evidence="2 3">KVB11</strain>
    </source>
</reference>
<dbReference type="Gene3D" id="3.40.50.360">
    <property type="match status" value="1"/>
</dbReference>
<dbReference type="Pfam" id="PF03358">
    <property type="entry name" value="FMN_red"/>
    <property type="match status" value="1"/>
</dbReference>
<dbReference type="SUPFAM" id="SSF52218">
    <property type="entry name" value="Flavoproteins"/>
    <property type="match status" value="1"/>
</dbReference>
<dbReference type="PANTHER" id="PTHR30543:SF21">
    <property type="entry name" value="NAD(P)H-DEPENDENT FMN REDUCTASE LOT6"/>
    <property type="match status" value="1"/>
</dbReference>
<dbReference type="EMBL" id="VWSH01000002">
    <property type="protein sequence ID" value="KAA5535066.1"/>
    <property type="molecule type" value="Genomic_DNA"/>
</dbReference>
<dbReference type="GO" id="GO:0010181">
    <property type="term" value="F:FMN binding"/>
    <property type="evidence" value="ECO:0007669"/>
    <property type="project" value="TreeGrafter"/>
</dbReference>
<dbReference type="AlphaFoldDB" id="A0A5M6CJ61"/>
<dbReference type="GO" id="GO:0016491">
    <property type="term" value="F:oxidoreductase activity"/>
    <property type="evidence" value="ECO:0007669"/>
    <property type="project" value="InterPro"/>
</dbReference>
<protein>
    <submittedName>
        <fullName evidence="2">NAD(P)H-dependent oxidoreductase</fullName>
    </submittedName>
</protein>
<feature type="domain" description="NADPH-dependent FMN reductase-like" evidence="1">
    <location>
        <begin position="6"/>
        <end position="131"/>
    </location>
</feature>
<evidence type="ECO:0000313" key="2">
    <source>
        <dbReference type="EMBL" id="KAA5535066.1"/>
    </source>
</evidence>
<dbReference type="InterPro" id="IPR029039">
    <property type="entry name" value="Flavoprotein-like_sf"/>
</dbReference>
<gene>
    <name evidence="2" type="ORF">F0919_10745</name>
</gene>
<comment type="caution">
    <text evidence="2">The sequence shown here is derived from an EMBL/GenBank/DDBJ whole genome shotgun (WGS) entry which is preliminary data.</text>
</comment>
<dbReference type="RefSeq" id="WP_150032745.1">
    <property type="nucleotide sequence ID" value="NZ_VWSH01000002.1"/>
</dbReference>
<sequence>MTDKKKVLAISGSTRTNSSNERLIKKIAALAIADIELTLFESISELPHFNPDLDNTDKLPSAVIAFRQQIAAADGILICTPEYVFTLPGSLKNALEWCVSTTLFSQKPAGLITASASGEKGHEALQLVMKTIEAKFNGATLLLIKGIKSKIDMDGNITDDKTLQEVQTFTASFVKLLN</sequence>
<keyword evidence="3" id="KW-1185">Reference proteome</keyword>
<dbReference type="InterPro" id="IPR005025">
    <property type="entry name" value="FMN_Rdtase-like_dom"/>
</dbReference>
<dbReference type="PANTHER" id="PTHR30543">
    <property type="entry name" value="CHROMATE REDUCTASE"/>
    <property type="match status" value="1"/>
</dbReference>
<dbReference type="Proteomes" id="UP000323632">
    <property type="component" value="Unassembled WGS sequence"/>
</dbReference>
<evidence type="ECO:0000313" key="3">
    <source>
        <dbReference type="Proteomes" id="UP000323632"/>
    </source>
</evidence>
<proteinExistence type="predicted"/>
<organism evidence="2 3">
    <name type="scientific">Taibaiella lutea</name>
    <dbReference type="NCBI Taxonomy" id="2608001"/>
    <lineage>
        <taxon>Bacteria</taxon>
        <taxon>Pseudomonadati</taxon>
        <taxon>Bacteroidota</taxon>
        <taxon>Chitinophagia</taxon>
        <taxon>Chitinophagales</taxon>
        <taxon>Chitinophagaceae</taxon>
        <taxon>Taibaiella</taxon>
    </lineage>
</organism>
<dbReference type="GO" id="GO:0005829">
    <property type="term" value="C:cytosol"/>
    <property type="evidence" value="ECO:0007669"/>
    <property type="project" value="TreeGrafter"/>
</dbReference>
<evidence type="ECO:0000259" key="1">
    <source>
        <dbReference type="Pfam" id="PF03358"/>
    </source>
</evidence>
<accession>A0A5M6CJ61</accession>